<sequence length="102" mass="12251">MLTQSWISKDPDEKIHRRAQFLIYKALEQVDSRRRPSYMRVRISKLKVKIGRRLKKLRKSVLYNISIAKVRVYRQVISQLKTMKQLMFRSEETMVSLPLSVQ</sequence>
<evidence type="ECO:0000313" key="2">
    <source>
        <dbReference type="Proteomes" id="UP001415857"/>
    </source>
</evidence>
<proteinExistence type="predicted"/>
<gene>
    <name evidence="1" type="ORF">L1049_010375</name>
</gene>
<evidence type="ECO:0000313" key="1">
    <source>
        <dbReference type="EMBL" id="KAK9267938.1"/>
    </source>
</evidence>
<dbReference type="PANTHER" id="PTHR35687:SF1">
    <property type="entry name" value="OS07G0516700 PROTEIN"/>
    <property type="match status" value="1"/>
</dbReference>
<name>A0AAP0N8E6_LIQFO</name>
<keyword evidence="2" id="KW-1185">Reference proteome</keyword>
<dbReference type="EMBL" id="JBBPBK010000016">
    <property type="protein sequence ID" value="KAK9267938.1"/>
    <property type="molecule type" value="Genomic_DNA"/>
</dbReference>
<dbReference type="AlphaFoldDB" id="A0AAP0N8E6"/>
<organism evidence="1 2">
    <name type="scientific">Liquidambar formosana</name>
    <name type="common">Formosan gum</name>
    <dbReference type="NCBI Taxonomy" id="63359"/>
    <lineage>
        <taxon>Eukaryota</taxon>
        <taxon>Viridiplantae</taxon>
        <taxon>Streptophyta</taxon>
        <taxon>Embryophyta</taxon>
        <taxon>Tracheophyta</taxon>
        <taxon>Spermatophyta</taxon>
        <taxon>Magnoliopsida</taxon>
        <taxon>eudicotyledons</taxon>
        <taxon>Gunneridae</taxon>
        <taxon>Pentapetalae</taxon>
        <taxon>Saxifragales</taxon>
        <taxon>Altingiaceae</taxon>
        <taxon>Liquidambar</taxon>
    </lineage>
</organism>
<dbReference type="Proteomes" id="UP001415857">
    <property type="component" value="Unassembled WGS sequence"/>
</dbReference>
<reference evidence="1 2" key="1">
    <citation type="journal article" date="2024" name="Plant J.">
        <title>Genome sequences and population genomics reveal climatic adaptation and genomic divergence between two closely related sweetgum species.</title>
        <authorList>
            <person name="Xu W.Q."/>
            <person name="Ren C.Q."/>
            <person name="Zhang X.Y."/>
            <person name="Comes H.P."/>
            <person name="Liu X.H."/>
            <person name="Li Y.G."/>
            <person name="Kettle C.J."/>
            <person name="Jalonen R."/>
            <person name="Gaisberger H."/>
            <person name="Ma Y.Z."/>
            <person name="Qiu Y.X."/>
        </authorList>
    </citation>
    <scope>NUCLEOTIDE SEQUENCE [LARGE SCALE GENOMIC DNA]</scope>
    <source>
        <strain evidence="1">Hangzhou</strain>
    </source>
</reference>
<accession>A0AAP0N8E6</accession>
<comment type="caution">
    <text evidence="1">The sequence shown here is derived from an EMBL/GenBank/DDBJ whole genome shotgun (WGS) entry which is preliminary data.</text>
</comment>
<dbReference type="PANTHER" id="PTHR35687">
    <property type="entry name" value="OS07G0516700 PROTEIN"/>
    <property type="match status" value="1"/>
</dbReference>
<protein>
    <submittedName>
        <fullName evidence="1">Uncharacterized protein</fullName>
    </submittedName>
</protein>